<proteinExistence type="predicted"/>
<keyword evidence="3" id="KW-1185">Reference proteome</keyword>
<dbReference type="InterPro" id="IPR036052">
    <property type="entry name" value="TrpB-like_PALP_sf"/>
</dbReference>
<feature type="domain" description="Tryptophan synthase beta chain-like PALP" evidence="1">
    <location>
        <begin position="41"/>
        <end position="396"/>
    </location>
</feature>
<sequence>MSSNRIRLNPSAHTWAFEGRQGKGDEEATARVLPFHKSLPDYAETPLRALPAFLARDLGVGRVLLKDESNRFGLPAFKILGASWAVYRAVSSHLGLSSSPSESGSYDRGISLADLGARARSAGLSVVTATEGNCGRAVARTAARDLGIPTRVLVPRYMAAGTRDLIRGEEPRLVEVVEVDGSYEDAVLAMRTEAAKASEVGATDAHENVNVIPILDVSYEGYETVPDYFVQGYSTMLTESDRQVLEATAGQAATHAIVPCGAGSIAQAVTEHFKSPSRRAPPTAVIAVEPTTAACLQASLRAGQSVSVPTADTICCGMNCGVLSSTAWPVLREGVDASVVVDDGEVHRAVSGLKDEYGGILAGPCGAATLAALRRVCADEEARSSLGVGGDSVVVLYCTEGTREYVIPA</sequence>
<dbReference type="Pfam" id="PF00291">
    <property type="entry name" value="PALP"/>
    <property type="match status" value="1"/>
</dbReference>
<dbReference type="Proteomes" id="UP001320420">
    <property type="component" value="Unassembled WGS sequence"/>
</dbReference>
<evidence type="ECO:0000259" key="1">
    <source>
        <dbReference type="Pfam" id="PF00291"/>
    </source>
</evidence>
<evidence type="ECO:0000313" key="3">
    <source>
        <dbReference type="Proteomes" id="UP001320420"/>
    </source>
</evidence>
<organism evidence="2 3">
    <name type="scientific">Diatrype stigma</name>
    <dbReference type="NCBI Taxonomy" id="117547"/>
    <lineage>
        <taxon>Eukaryota</taxon>
        <taxon>Fungi</taxon>
        <taxon>Dikarya</taxon>
        <taxon>Ascomycota</taxon>
        <taxon>Pezizomycotina</taxon>
        <taxon>Sordariomycetes</taxon>
        <taxon>Xylariomycetidae</taxon>
        <taxon>Xylariales</taxon>
        <taxon>Diatrypaceae</taxon>
        <taxon>Diatrype</taxon>
    </lineage>
</organism>
<dbReference type="PANTHER" id="PTHR42937">
    <property type="match status" value="1"/>
</dbReference>
<name>A0AAN9YTI1_9PEZI</name>
<dbReference type="PANTHER" id="PTHR42937:SF1">
    <property type="entry name" value="DIAMINOPROPIONATE AMMONIA-LYASE"/>
    <property type="match status" value="1"/>
</dbReference>
<dbReference type="SUPFAM" id="SSF53686">
    <property type="entry name" value="Tryptophan synthase beta subunit-like PLP-dependent enzymes"/>
    <property type="match status" value="1"/>
</dbReference>
<reference evidence="2 3" key="1">
    <citation type="submission" date="2024-02" db="EMBL/GenBank/DDBJ databases">
        <title>De novo assembly and annotation of 12 fungi associated with fruit tree decline syndrome in Ontario, Canada.</title>
        <authorList>
            <person name="Sulman M."/>
            <person name="Ellouze W."/>
            <person name="Ilyukhin E."/>
        </authorList>
    </citation>
    <scope>NUCLEOTIDE SEQUENCE [LARGE SCALE GENOMIC DNA]</scope>
    <source>
        <strain evidence="2 3">M11/M66-122</strain>
    </source>
</reference>
<accession>A0AAN9YTI1</accession>
<evidence type="ECO:0000313" key="2">
    <source>
        <dbReference type="EMBL" id="KAK7753395.1"/>
    </source>
</evidence>
<gene>
    <name evidence="2" type="ORF">SLS62_004685</name>
</gene>
<comment type="caution">
    <text evidence="2">The sequence shown here is derived from an EMBL/GenBank/DDBJ whole genome shotgun (WGS) entry which is preliminary data.</text>
</comment>
<dbReference type="EMBL" id="JAKJXP020000029">
    <property type="protein sequence ID" value="KAK7753395.1"/>
    <property type="molecule type" value="Genomic_DNA"/>
</dbReference>
<dbReference type="AlphaFoldDB" id="A0AAN9YTI1"/>
<protein>
    <recommendedName>
        <fullName evidence="1">Tryptophan synthase beta chain-like PALP domain-containing protein</fullName>
    </recommendedName>
</protein>
<dbReference type="InterPro" id="IPR001926">
    <property type="entry name" value="TrpB-like_PALP"/>
</dbReference>
<dbReference type="Gene3D" id="3.40.50.1100">
    <property type="match status" value="3"/>
</dbReference>